<proteinExistence type="predicted"/>
<dbReference type="AlphaFoldDB" id="W2W7B3"/>
<name>W2W7B3_PHYNI</name>
<gene>
    <name evidence="1" type="ORF">F441_17189</name>
</gene>
<evidence type="ECO:0000313" key="1">
    <source>
        <dbReference type="EMBL" id="ETP06432.1"/>
    </source>
</evidence>
<dbReference type="EMBL" id="ANIX01003440">
    <property type="protein sequence ID" value="ETP06432.1"/>
    <property type="molecule type" value="Genomic_DNA"/>
</dbReference>
<evidence type="ECO:0000313" key="2">
    <source>
        <dbReference type="Proteomes" id="UP000018958"/>
    </source>
</evidence>
<protein>
    <submittedName>
        <fullName evidence="1">Uncharacterized protein</fullName>
    </submittedName>
</protein>
<organism evidence="1 2">
    <name type="scientific">Phytophthora nicotianae CJ01A1</name>
    <dbReference type="NCBI Taxonomy" id="1317063"/>
    <lineage>
        <taxon>Eukaryota</taxon>
        <taxon>Sar</taxon>
        <taxon>Stramenopiles</taxon>
        <taxon>Oomycota</taxon>
        <taxon>Peronosporomycetes</taxon>
        <taxon>Peronosporales</taxon>
        <taxon>Peronosporaceae</taxon>
        <taxon>Phytophthora</taxon>
    </lineage>
</organism>
<dbReference type="Proteomes" id="UP000018958">
    <property type="component" value="Unassembled WGS sequence"/>
</dbReference>
<accession>W2W7B3</accession>
<comment type="caution">
    <text evidence="1">The sequence shown here is derived from an EMBL/GenBank/DDBJ whole genome shotgun (WGS) entry which is preliminary data.</text>
</comment>
<reference evidence="1 2" key="1">
    <citation type="submission" date="2013-11" db="EMBL/GenBank/DDBJ databases">
        <title>The Genome Sequence of Phytophthora parasitica CJ01A1.</title>
        <authorList>
            <consortium name="The Broad Institute Genomics Platform"/>
            <person name="Russ C."/>
            <person name="Tyler B."/>
            <person name="Panabieres F."/>
            <person name="Shan W."/>
            <person name="Tripathy S."/>
            <person name="Grunwald N."/>
            <person name="Machado M."/>
            <person name="Johnson C.S."/>
            <person name="Walker B."/>
            <person name="Young S.K."/>
            <person name="Zeng Q."/>
            <person name="Gargeya S."/>
            <person name="Fitzgerald M."/>
            <person name="Haas B."/>
            <person name="Abouelleil A."/>
            <person name="Allen A.W."/>
            <person name="Alvarado L."/>
            <person name="Arachchi H.M."/>
            <person name="Berlin A.M."/>
            <person name="Chapman S.B."/>
            <person name="Gainer-Dewar J."/>
            <person name="Goldberg J."/>
            <person name="Griggs A."/>
            <person name="Gujja S."/>
            <person name="Hansen M."/>
            <person name="Howarth C."/>
            <person name="Imamovic A."/>
            <person name="Ireland A."/>
            <person name="Larimer J."/>
            <person name="McCowan C."/>
            <person name="Murphy C."/>
            <person name="Pearson M."/>
            <person name="Poon T.W."/>
            <person name="Priest M."/>
            <person name="Roberts A."/>
            <person name="Saif S."/>
            <person name="Shea T."/>
            <person name="Sisk P."/>
            <person name="Sykes S."/>
            <person name="Wortman J."/>
            <person name="Nusbaum C."/>
            <person name="Birren B."/>
        </authorList>
    </citation>
    <scope>NUCLEOTIDE SEQUENCE [LARGE SCALE GENOMIC DNA]</scope>
    <source>
        <strain evidence="1 2">CJ01A1</strain>
    </source>
</reference>
<sequence length="72" mass="8250">MQGQTSRRRVYPSHFNVLPFLDSNADIRQNQYLVFGDSAYPKNNVMMTTFRGRNLSPLSSAFNKRTVPLLQG</sequence>